<dbReference type="SUPFAM" id="SSF46785">
    <property type="entry name" value="Winged helix' DNA-binding domain"/>
    <property type="match status" value="1"/>
</dbReference>
<dbReference type="Pfam" id="PF01037">
    <property type="entry name" value="AsnC_trans_reg"/>
    <property type="match status" value="1"/>
</dbReference>
<keyword evidence="6" id="KW-1185">Reference proteome</keyword>
<evidence type="ECO:0000313" key="6">
    <source>
        <dbReference type="Proteomes" id="UP000184327"/>
    </source>
</evidence>
<dbReference type="InterPro" id="IPR036390">
    <property type="entry name" value="WH_DNA-bd_sf"/>
</dbReference>
<dbReference type="GO" id="GO:0043565">
    <property type="term" value="F:sequence-specific DNA binding"/>
    <property type="evidence" value="ECO:0007669"/>
    <property type="project" value="InterPro"/>
</dbReference>
<dbReference type="Gene3D" id="3.30.70.920">
    <property type="match status" value="1"/>
</dbReference>
<gene>
    <name evidence="5" type="ORF">SAMN02745117_01756</name>
</gene>
<dbReference type="InterPro" id="IPR036388">
    <property type="entry name" value="WH-like_DNA-bd_sf"/>
</dbReference>
<dbReference type="STRING" id="1122156.SAMN02745117_01756"/>
<dbReference type="SMART" id="SM00344">
    <property type="entry name" value="HTH_ASNC"/>
    <property type="match status" value="1"/>
</dbReference>
<name>A0A1M5AVV3_9BURK</name>
<keyword evidence="2 5" id="KW-0238">DNA-binding</keyword>
<dbReference type="GO" id="GO:0043200">
    <property type="term" value="P:response to amino acid"/>
    <property type="evidence" value="ECO:0007669"/>
    <property type="project" value="TreeGrafter"/>
</dbReference>
<reference evidence="5 6" key="1">
    <citation type="submission" date="2016-11" db="EMBL/GenBank/DDBJ databases">
        <authorList>
            <person name="Jaros S."/>
            <person name="Januszkiewicz K."/>
            <person name="Wedrychowicz H."/>
        </authorList>
    </citation>
    <scope>NUCLEOTIDE SEQUENCE [LARGE SCALE GENOMIC DNA]</scope>
    <source>
        <strain evidence="5 6">DSM 16112</strain>
    </source>
</reference>
<sequence>MTKIKYFDETDRGLLAVLQHDASLSNQQLAAQLGISPATCLRRTQRLREAGVIEKQVAILSPSALSACSGQAEALSVLAEVSLSQQVQEVLDAFETRAVAMPEVQQCWRVSPGPDFVLVLLAQDMAHYQRIAQVLFTQDACVRNVRAFFATKRAKFGSQVLLPSVQSGT</sequence>
<dbReference type="PROSITE" id="PS50956">
    <property type="entry name" value="HTH_ASNC_2"/>
    <property type="match status" value="1"/>
</dbReference>
<evidence type="ECO:0000259" key="4">
    <source>
        <dbReference type="PROSITE" id="PS50956"/>
    </source>
</evidence>
<accession>A0A1M5AVV3</accession>
<keyword evidence="3" id="KW-0804">Transcription</keyword>
<evidence type="ECO:0000313" key="5">
    <source>
        <dbReference type="EMBL" id="SHF34355.1"/>
    </source>
</evidence>
<dbReference type="GO" id="GO:0005829">
    <property type="term" value="C:cytosol"/>
    <property type="evidence" value="ECO:0007669"/>
    <property type="project" value="TreeGrafter"/>
</dbReference>
<dbReference type="InterPro" id="IPR019887">
    <property type="entry name" value="Tscrpt_reg_AsnC/Lrp_C"/>
</dbReference>
<keyword evidence="1" id="KW-0805">Transcription regulation</keyword>
<dbReference type="CDD" id="cd00090">
    <property type="entry name" value="HTH_ARSR"/>
    <property type="match status" value="1"/>
</dbReference>
<dbReference type="EMBL" id="FQUZ01000019">
    <property type="protein sequence ID" value="SHF34355.1"/>
    <property type="molecule type" value="Genomic_DNA"/>
</dbReference>
<dbReference type="RefSeq" id="WP_073356320.1">
    <property type="nucleotide sequence ID" value="NZ_FQUZ01000019.1"/>
</dbReference>
<protein>
    <submittedName>
        <fullName evidence="5">DNA-binding transcriptional regulator, Lrp family</fullName>
    </submittedName>
</protein>
<feature type="domain" description="HTH asnC-type" evidence="4">
    <location>
        <begin position="7"/>
        <end position="72"/>
    </location>
</feature>
<proteinExistence type="predicted"/>
<dbReference type="InterPro" id="IPR000485">
    <property type="entry name" value="AsnC-type_HTH_dom"/>
</dbReference>
<dbReference type="InterPro" id="IPR019885">
    <property type="entry name" value="Tscrpt_reg_HTH_AsnC-type_CS"/>
</dbReference>
<dbReference type="Pfam" id="PF13412">
    <property type="entry name" value="HTH_24"/>
    <property type="match status" value="1"/>
</dbReference>
<dbReference type="AlphaFoldDB" id="A0A1M5AVV3"/>
<dbReference type="SUPFAM" id="SSF54909">
    <property type="entry name" value="Dimeric alpha+beta barrel"/>
    <property type="match status" value="1"/>
</dbReference>
<dbReference type="PANTHER" id="PTHR30154">
    <property type="entry name" value="LEUCINE-RESPONSIVE REGULATORY PROTEIN"/>
    <property type="match status" value="1"/>
</dbReference>
<evidence type="ECO:0000256" key="3">
    <source>
        <dbReference type="ARBA" id="ARBA00023163"/>
    </source>
</evidence>
<evidence type="ECO:0000256" key="1">
    <source>
        <dbReference type="ARBA" id="ARBA00023015"/>
    </source>
</evidence>
<dbReference type="InterPro" id="IPR019888">
    <property type="entry name" value="Tscrpt_reg_AsnC-like"/>
</dbReference>
<dbReference type="InterPro" id="IPR011008">
    <property type="entry name" value="Dimeric_a/b-barrel"/>
</dbReference>
<dbReference type="Proteomes" id="UP000184327">
    <property type="component" value="Unassembled WGS sequence"/>
</dbReference>
<dbReference type="Gene3D" id="1.10.10.10">
    <property type="entry name" value="Winged helix-like DNA-binding domain superfamily/Winged helix DNA-binding domain"/>
    <property type="match status" value="1"/>
</dbReference>
<dbReference type="GO" id="GO:0006355">
    <property type="term" value="P:regulation of DNA-templated transcription"/>
    <property type="evidence" value="ECO:0007669"/>
    <property type="project" value="UniProtKB-ARBA"/>
</dbReference>
<evidence type="ECO:0000256" key="2">
    <source>
        <dbReference type="ARBA" id="ARBA00023125"/>
    </source>
</evidence>
<dbReference type="PANTHER" id="PTHR30154:SF34">
    <property type="entry name" value="TRANSCRIPTIONAL REGULATOR AZLB"/>
    <property type="match status" value="1"/>
</dbReference>
<dbReference type="PRINTS" id="PR00033">
    <property type="entry name" value="HTHASNC"/>
</dbReference>
<dbReference type="InterPro" id="IPR011991">
    <property type="entry name" value="ArsR-like_HTH"/>
</dbReference>
<dbReference type="PROSITE" id="PS00519">
    <property type="entry name" value="HTH_ASNC_1"/>
    <property type="match status" value="1"/>
</dbReference>
<dbReference type="OrthoDB" id="9091488at2"/>
<organism evidence="5 6">
    <name type="scientific">Lampropedia hyalina DSM 16112</name>
    <dbReference type="NCBI Taxonomy" id="1122156"/>
    <lineage>
        <taxon>Bacteria</taxon>
        <taxon>Pseudomonadati</taxon>
        <taxon>Pseudomonadota</taxon>
        <taxon>Betaproteobacteria</taxon>
        <taxon>Burkholderiales</taxon>
        <taxon>Comamonadaceae</taxon>
        <taxon>Lampropedia</taxon>
    </lineage>
</organism>